<dbReference type="SUPFAM" id="SSF53254">
    <property type="entry name" value="Phosphoglycerate mutase-like"/>
    <property type="match status" value="1"/>
</dbReference>
<dbReference type="PANTHER" id="PTHR47623">
    <property type="entry name" value="OS09G0287300 PROTEIN"/>
    <property type="match status" value="1"/>
</dbReference>
<dbReference type="Pfam" id="PF00300">
    <property type="entry name" value="His_Phos_1"/>
    <property type="match status" value="1"/>
</dbReference>
<sequence length="218" mass="23881">MLAFSPESACGLTLGTPHARENGFFEMKYLTVIRHAKSSWALAGLADHDRPLNERGLKAAPAVASFLHRTYFGGGNSSPLLPLPDRLVSSTAARALATAKITLETLGMPLETLLLDSRLYLAEAGRILKVVQQFDENWAHAMIFGHNPGLQEFADQMLMRAQVPRMPTCTAVLMAIPQAYWGLADWGQAQLIGYITPKTLERRFPQLYAGISVAEGDD</sequence>
<protein>
    <submittedName>
        <fullName evidence="1">Phosphohistidine phosphatase</fullName>
    </submittedName>
</protein>
<dbReference type="AlphaFoldDB" id="A0A1T4YPS1"/>
<proteinExistence type="predicted"/>
<dbReference type="STRING" id="48467.SAMN02745166_03890"/>
<dbReference type="PANTHER" id="PTHR47623:SF1">
    <property type="entry name" value="OS09G0287300 PROTEIN"/>
    <property type="match status" value="1"/>
</dbReference>
<evidence type="ECO:0000313" key="2">
    <source>
        <dbReference type="Proteomes" id="UP000190774"/>
    </source>
</evidence>
<keyword evidence="2" id="KW-1185">Reference proteome</keyword>
<dbReference type="SMART" id="SM00855">
    <property type="entry name" value="PGAM"/>
    <property type="match status" value="1"/>
</dbReference>
<dbReference type="InterPro" id="IPR013078">
    <property type="entry name" value="His_Pase_superF_clade-1"/>
</dbReference>
<organism evidence="1 2">
    <name type="scientific">Prosthecobacter debontii</name>
    <dbReference type="NCBI Taxonomy" id="48467"/>
    <lineage>
        <taxon>Bacteria</taxon>
        <taxon>Pseudomonadati</taxon>
        <taxon>Verrucomicrobiota</taxon>
        <taxon>Verrucomicrobiia</taxon>
        <taxon>Verrucomicrobiales</taxon>
        <taxon>Verrucomicrobiaceae</taxon>
        <taxon>Prosthecobacter</taxon>
    </lineage>
</organism>
<dbReference type="CDD" id="cd07040">
    <property type="entry name" value="HP"/>
    <property type="match status" value="1"/>
</dbReference>
<dbReference type="Gene3D" id="3.40.50.1240">
    <property type="entry name" value="Phosphoglycerate mutase-like"/>
    <property type="match status" value="1"/>
</dbReference>
<dbReference type="RefSeq" id="WP_176159536.1">
    <property type="nucleotide sequence ID" value="NZ_FUYE01000015.1"/>
</dbReference>
<dbReference type="EMBL" id="FUYE01000015">
    <property type="protein sequence ID" value="SKB03726.1"/>
    <property type="molecule type" value="Genomic_DNA"/>
</dbReference>
<dbReference type="Proteomes" id="UP000190774">
    <property type="component" value="Unassembled WGS sequence"/>
</dbReference>
<name>A0A1T4YPS1_9BACT</name>
<accession>A0A1T4YPS1</accession>
<dbReference type="InterPro" id="IPR029033">
    <property type="entry name" value="His_PPase_superfam"/>
</dbReference>
<gene>
    <name evidence="1" type="ORF">SAMN02745166_03890</name>
</gene>
<reference evidence="2" key="1">
    <citation type="submission" date="2017-02" db="EMBL/GenBank/DDBJ databases">
        <authorList>
            <person name="Varghese N."/>
            <person name="Submissions S."/>
        </authorList>
    </citation>
    <scope>NUCLEOTIDE SEQUENCE [LARGE SCALE GENOMIC DNA]</scope>
    <source>
        <strain evidence="2">ATCC 700200</strain>
    </source>
</reference>
<evidence type="ECO:0000313" key="1">
    <source>
        <dbReference type="EMBL" id="SKB03726.1"/>
    </source>
</evidence>